<name>A0A836CNM8_9STRA</name>
<evidence type="ECO:0000256" key="1">
    <source>
        <dbReference type="SAM" id="SignalP"/>
    </source>
</evidence>
<dbReference type="SUPFAM" id="SSF143456">
    <property type="entry name" value="VC0467-like"/>
    <property type="match status" value="1"/>
</dbReference>
<gene>
    <name evidence="2" type="ORF">JKP88DRAFT_260925</name>
</gene>
<protein>
    <submittedName>
        <fullName evidence="2">Uncharacterized protein</fullName>
    </submittedName>
</protein>
<sequence length="281" mass="30028">MAVQKLCVLAMALLCAAVQGFVVVSPRILWHQKVQPLMSAHGDEELDVIPDVKQLDWRAFRANLVRRSREEGFGGSSAAAAARRKWRDDAWAHEIGVVEKGCVLLAHETLQGVFHQTAVLVLDHDDNAGTLGLILNRPTKRRIAGVPGLGRDMQAAFGQCAVHYGGPVGAGGMTALHGVKQARGGQEIAPGLYVGGFEDLVRLAQEGRVDGSSLRLAHGHAAWGPGQLSRELRADFWYLAAAAPALVTGAGAAGRAPSRMWHQLLDLMGGSYAEVARRNST</sequence>
<keyword evidence="1" id="KW-0732">Signal</keyword>
<evidence type="ECO:0000313" key="2">
    <source>
        <dbReference type="EMBL" id="KAG5193122.1"/>
    </source>
</evidence>
<evidence type="ECO:0000313" key="3">
    <source>
        <dbReference type="Proteomes" id="UP000664859"/>
    </source>
</evidence>
<dbReference type="OrthoDB" id="272750at2759"/>
<keyword evidence="3" id="KW-1185">Reference proteome</keyword>
<dbReference type="Pfam" id="PF02622">
    <property type="entry name" value="DUF179"/>
    <property type="match status" value="1"/>
</dbReference>
<organism evidence="2 3">
    <name type="scientific">Tribonema minus</name>
    <dbReference type="NCBI Taxonomy" id="303371"/>
    <lineage>
        <taxon>Eukaryota</taxon>
        <taxon>Sar</taxon>
        <taxon>Stramenopiles</taxon>
        <taxon>Ochrophyta</taxon>
        <taxon>PX clade</taxon>
        <taxon>Xanthophyceae</taxon>
        <taxon>Tribonematales</taxon>
        <taxon>Tribonemataceae</taxon>
        <taxon>Tribonema</taxon>
    </lineage>
</organism>
<comment type="caution">
    <text evidence="2">The sequence shown here is derived from an EMBL/GenBank/DDBJ whole genome shotgun (WGS) entry which is preliminary data.</text>
</comment>
<reference evidence="2" key="1">
    <citation type="submission" date="2021-02" db="EMBL/GenBank/DDBJ databases">
        <title>First Annotated Genome of the Yellow-green Alga Tribonema minus.</title>
        <authorList>
            <person name="Mahan K.M."/>
        </authorList>
    </citation>
    <scope>NUCLEOTIDE SEQUENCE</scope>
    <source>
        <strain evidence="2">UTEX B ZZ1240</strain>
    </source>
</reference>
<dbReference type="Gene3D" id="3.40.1740.10">
    <property type="entry name" value="VC0467-like"/>
    <property type="match status" value="1"/>
</dbReference>
<dbReference type="PANTHER" id="PTHR31984:SF17">
    <property type="entry name" value="TRANSCRIPTIONAL REGULATOR"/>
    <property type="match status" value="1"/>
</dbReference>
<dbReference type="InterPro" id="IPR003774">
    <property type="entry name" value="AlgH-like"/>
</dbReference>
<dbReference type="EMBL" id="JAFCMP010000001">
    <property type="protein sequence ID" value="KAG5193122.1"/>
    <property type="molecule type" value="Genomic_DNA"/>
</dbReference>
<feature type="signal peptide" evidence="1">
    <location>
        <begin position="1"/>
        <end position="20"/>
    </location>
</feature>
<dbReference type="AlphaFoldDB" id="A0A836CNM8"/>
<proteinExistence type="predicted"/>
<accession>A0A836CNM8</accession>
<dbReference type="PANTHER" id="PTHR31984">
    <property type="entry name" value="TRANSPORTER, PUTATIVE (DUF179)-RELATED"/>
    <property type="match status" value="1"/>
</dbReference>
<feature type="chain" id="PRO_5032556986" evidence="1">
    <location>
        <begin position="21"/>
        <end position="281"/>
    </location>
</feature>
<dbReference type="Proteomes" id="UP000664859">
    <property type="component" value="Unassembled WGS sequence"/>
</dbReference>